<keyword evidence="12" id="KW-0456">Lyase</keyword>
<dbReference type="SUPFAM" id="SSF81624">
    <property type="entry name" value="N-terminal domain of MutM-like DNA repair proteins"/>
    <property type="match status" value="1"/>
</dbReference>
<dbReference type="SUPFAM" id="SSF46946">
    <property type="entry name" value="S13-like H2TH domain"/>
    <property type="match status" value="1"/>
</dbReference>
<dbReference type="EMBL" id="LGHJ01000001">
    <property type="protein sequence ID" value="KPL79272.1"/>
    <property type="molecule type" value="Genomic_DNA"/>
</dbReference>
<evidence type="ECO:0000259" key="17">
    <source>
        <dbReference type="PROSITE" id="PS51066"/>
    </source>
</evidence>
<dbReference type="InterPro" id="IPR012319">
    <property type="entry name" value="FPG_cat"/>
</dbReference>
<dbReference type="Proteomes" id="UP000050514">
    <property type="component" value="Unassembled WGS sequence"/>
</dbReference>
<gene>
    <name evidence="19" type="ORF">AC812_00140</name>
</gene>
<comment type="subunit">
    <text evidence="4">Monomer.</text>
</comment>
<dbReference type="GO" id="GO:0140078">
    <property type="term" value="F:class I DNA-(apurinic or apyrimidinic site) endonuclease activity"/>
    <property type="evidence" value="ECO:0007669"/>
    <property type="project" value="UniProtKB-EC"/>
</dbReference>
<keyword evidence="7 16" id="KW-0863">Zinc-finger</keyword>
<evidence type="ECO:0000256" key="4">
    <source>
        <dbReference type="ARBA" id="ARBA00011245"/>
    </source>
</evidence>
<dbReference type="Gene3D" id="3.20.190.10">
    <property type="entry name" value="MutM-like, N-terminal"/>
    <property type="match status" value="1"/>
</dbReference>
<keyword evidence="10" id="KW-0238">DNA-binding</keyword>
<dbReference type="InterPro" id="IPR035937">
    <property type="entry name" value="FPG_N"/>
</dbReference>
<dbReference type="PATRIC" id="fig|360411.5.peg.1754"/>
<dbReference type="CDD" id="cd08966">
    <property type="entry name" value="EcFpg-like_N"/>
    <property type="match status" value="1"/>
</dbReference>
<comment type="catalytic activity">
    <reaction evidence="15">
        <text>2'-deoxyribonucleotide-(2'-deoxyribose 5'-phosphate)-2'-deoxyribonucleotide-DNA = a 3'-end 2'-deoxyribonucleotide-(2,3-dehydro-2,3-deoxyribose 5'-phosphate)-DNA + a 5'-end 5'-phospho-2'-deoxyribonucleoside-DNA + H(+)</text>
        <dbReference type="Rhea" id="RHEA:66592"/>
        <dbReference type="Rhea" id="RHEA-COMP:13180"/>
        <dbReference type="Rhea" id="RHEA-COMP:16897"/>
        <dbReference type="Rhea" id="RHEA-COMP:17067"/>
        <dbReference type="ChEBI" id="CHEBI:15378"/>
        <dbReference type="ChEBI" id="CHEBI:136412"/>
        <dbReference type="ChEBI" id="CHEBI:157695"/>
        <dbReference type="ChEBI" id="CHEBI:167181"/>
        <dbReference type="EC" id="4.2.99.18"/>
    </reaction>
</comment>
<keyword evidence="6" id="KW-0227">DNA damage</keyword>
<dbReference type="InterPro" id="IPR000214">
    <property type="entry name" value="Znf_DNA_glyclase/AP_lyase"/>
</dbReference>
<keyword evidence="11" id="KW-0234">DNA repair</keyword>
<dbReference type="SMART" id="SM00898">
    <property type="entry name" value="Fapy_DNA_glyco"/>
    <property type="match status" value="1"/>
</dbReference>
<proteinExistence type="inferred from homology"/>
<evidence type="ECO:0008006" key="21">
    <source>
        <dbReference type="Google" id="ProtNLM"/>
    </source>
</evidence>
<dbReference type="GO" id="GO:0003690">
    <property type="term" value="F:double-stranded DNA binding"/>
    <property type="evidence" value="ECO:0007669"/>
    <property type="project" value="UniProtKB-ARBA"/>
</dbReference>
<feature type="domain" description="FPG-type" evidence="17">
    <location>
        <begin position="243"/>
        <end position="277"/>
    </location>
</feature>
<feature type="domain" description="Formamidopyrimidine-DNA glycosylase catalytic" evidence="18">
    <location>
        <begin position="2"/>
        <end position="126"/>
    </location>
</feature>
<evidence type="ECO:0000256" key="6">
    <source>
        <dbReference type="ARBA" id="ARBA00022763"/>
    </source>
</evidence>
<dbReference type="GO" id="GO:0006284">
    <property type="term" value="P:base-excision repair"/>
    <property type="evidence" value="ECO:0007669"/>
    <property type="project" value="InterPro"/>
</dbReference>
<dbReference type="NCBIfam" id="TIGR00577">
    <property type="entry name" value="fpg"/>
    <property type="match status" value="1"/>
</dbReference>
<organism evidence="19 20">
    <name type="scientific">Bellilinea caldifistulae</name>
    <dbReference type="NCBI Taxonomy" id="360411"/>
    <lineage>
        <taxon>Bacteria</taxon>
        <taxon>Bacillati</taxon>
        <taxon>Chloroflexota</taxon>
        <taxon>Anaerolineae</taxon>
        <taxon>Anaerolineales</taxon>
        <taxon>Anaerolineaceae</taxon>
        <taxon>Bellilinea</taxon>
    </lineage>
</organism>
<dbReference type="InterPro" id="IPR010979">
    <property type="entry name" value="Ribosomal_uS13-like_H2TH"/>
</dbReference>
<evidence type="ECO:0000256" key="2">
    <source>
        <dbReference type="ARBA" id="ARBA00001947"/>
    </source>
</evidence>
<dbReference type="RefSeq" id="WP_061912942.1">
    <property type="nucleotide sequence ID" value="NZ_DF967971.1"/>
</dbReference>
<protein>
    <recommendedName>
        <fullName evidence="21">DNA-formamidopyrimidine glycosylase</fullName>
    </recommendedName>
</protein>
<dbReference type="PANTHER" id="PTHR22993">
    <property type="entry name" value="FORMAMIDOPYRIMIDINE-DNA GLYCOSYLASE"/>
    <property type="match status" value="1"/>
</dbReference>
<dbReference type="PROSITE" id="PS01242">
    <property type="entry name" value="ZF_FPG_1"/>
    <property type="match status" value="1"/>
</dbReference>
<dbReference type="InterPro" id="IPR015887">
    <property type="entry name" value="DNA_glyclase_Znf_dom_DNA_BS"/>
</dbReference>
<dbReference type="Pfam" id="PF06831">
    <property type="entry name" value="H2TH"/>
    <property type="match status" value="1"/>
</dbReference>
<dbReference type="SMART" id="SM01232">
    <property type="entry name" value="H2TH"/>
    <property type="match status" value="1"/>
</dbReference>
<dbReference type="NCBIfam" id="NF002211">
    <property type="entry name" value="PRK01103.1"/>
    <property type="match status" value="1"/>
</dbReference>
<name>A0A0P6XGK7_9CHLR</name>
<comment type="similarity">
    <text evidence="3">Belongs to the FPG family.</text>
</comment>
<dbReference type="SUPFAM" id="SSF57716">
    <property type="entry name" value="Glucocorticoid receptor-like (DNA-binding domain)"/>
    <property type="match status" value="1"/>
</dbReference>
<evidence type="ECO:0000256" key="3">
    <source>
        <dbReference type="ARBA" id="ARBA00009409"/>
    </source>
</evidence>
<evidence type="ECO:0000256" key="15">
    <source>
        <dbReference type="ARBA" id="ARBA00044632"/>
    </source>
</evidence>
<keyword evidence="13" id="KW-0511">Multifunctional enzyme</keyword>
<evidence type="ECO:0000256" key="16">
    <source>
        <dbReference type="PROSITE-ProRule" id="PRU00391"/>
    </source>
</evidence>
<keyword evidence="9" id="KW-0862">Zinc</keyword>
<evidence type="ECO:0000313" key="20">
    <source>
        <dbReference type="Proteomes" id="UP000050514"/>
    </source>
</evidence>
<dbReference type="PROSITE" id="PS51068">
    <property type="entry name" value="FPG_CAT"/>
    <property type="match status" value="1"/>
</dbReference>
<evidence type="ECO:0000256" key="14">
    <source>
        <dbReference type="ARBA" id="ARBA00023295"/>
    </source>
</evidence>
<evidence type="ECO:0000256" key="8">
    <source>
        <dbReference type="ARBA" id="ARBA00022801"/>
    </source>
</evidence>
<accession>A0A0P6XGK7</accession>
<keyword evidence="14" id="KW-0326">Glycosidase</keyword>
<dbReference type="Gene3D" id="1.10.8.50">
    <property type="match status" value="1"/>
</dbReference>
<sequence>MPELPEVETIVRALQNGGRGSPPLVGRVIEKAELHWQRSIATPEPARFTQKICHQPVKSISRRGKFILIHLSDAVLLIHLRMSGDLRLEPVTDETGSPIPPLIHDRVIFHLTDGWRLAFNDPRKFGRLWLVDDPHSVLNGLGPEPLDEGLTAAVFYQHLSRFRRQLKPLLLDQSVIAGLGNIYTDEALHLARLHPLTPSNLISLEDAARLLDAIRSVLQEGIRRNGASIDWVYRGGSFQNHFRAYGRTGQPCPECGTSIARLIVGQRSTHFCPVCQPLKVAPAGGNSSTS</sequence>
<dbReference type="GO" id="GO:0003684">
    <property type="term" value="F:damaged DNA binding"/>
    <property type="evidence" value="ECO:0007669"/>
    <property type="project" value="InterPro"/>
</dbReference>
<evidence type="ECO:0000259" key="18">
    <source>
        <dbReference type="PROSITE" id="PS51068"/>
    </source>
</evidence>
<keyword evidence="8" id="KW-0378">Hydrolase</keyword>
<comment type="caution">
    <text evidence="19">The sequence shown here is derived from an EMBL/GenBank/DDBJ whole genome shotgun (WGS) entry which is preliminary data.</text>
</comment>
<dbReference type="InterPro" id="IPR010663">
    <property type="entry name" value="Znf_FPG/IleRS"/>
</dbReference>
<evidence type="ECO:0000256" key="9">
    <source>
        <dbReference type="ARBA" id="ARBA00022833"/>
    </source>
</evidence>
<dbReference type="PROSITE" id="PS51066">
    <property type="entry name" value="ZF_FPG_2"/>
    <property type="match status" value="1"/>
</dbReference>
<dbReference type="InterPro" id="IPR015886">
    <property type="entry name" value="H2TH_FPG"/>
</dbReference>
<evidence type="ECO:0000256" key="7">
    <source>
        <dbReference type="ARBA" id="ARBA00022771"/>
    </source>
</evidence>
<evidence type="ECO:0000256" key="12">
    <source>
        <dbReference type="ARBA" id="ARBA00023239"/>
    </source>
</evidence>
<dbReference type="GO" id="GO:0034039">
    <property type="term" value="F:8-oxo-7,8-dihydroguanine DNA N-glycosylase activity"/>
    <property type="evidence" value="ECO:0007669"/>
    <property type="project" value="TreeGrafter"/>
</dbReference>
<dbReference type="GO" id="GO:0008270">
    <property type="term" value="F:zinc ion binding"/>
    <property type="evidence" value="ECO:0007669"/>
    <property type="project" value="UniProtKB-KW"/>
</dbReference>
<dbReference type="AlphaFoldDB" id="A0A0P6XGK7"/>
<comment type="catalytic activity">
    <reaction evidence="1">
        <text>Hydrolysis of DNA containing ring-opened 7-methylguanine residues, releasing 2,6-diamino-4-hydroxy-5-(N-methyl)formamidopyrimidine.</text>
        <dbReference type="EC" id="3.2.2.23"/>
    </reaction>
</comment>
<evidence type="ECO:0000256" key="11">
    <source>
        <dbReference type="ARBA" id="ARBA00023204"/>
    </source>
</evidence>
<evidence type="ECO:0000313" key="19">
    <source>
        <dbReference type="EMBL" id="KPL79272.1"/>
    </source>
</evidence>
<dbReference type="STRING" id="360411.AC812_00140"/>
<comment type="cofactor">
    <cofactor evidence="2">
        <name>Zn(2+)</name>
        <dbReference type="ChEBI" id="CHEBI:29105"/>
    </cofactor>
</comment>
<keyword evidence="5" id="KW-0479">Metal-binding</keyword>
<evidence type="ECO:0000256" key="1">
    <source>
        <dbReference type="ARBA" id="ARBA00001668"/>
    </source>
</evidence>
<dbReference type="Pfam" id="PF06827">
    <property type="entry name" value="zf-FPG_IleRS"/>
    <property type="match status" value="1"/>
</dbReference>
<reference evidence="19 20" key="1">
    <citation type="submission" date="2015-07" db="EMBL/GenBank/DDBJ databases">
        <title>Draft genome of Bellilinea caldifistulae DSM 17877.</title>
        <authorList>
            <person name="Hemp J."/>
            <person name="Ward L.M."/>
            <person name="Pace L.A."/>
            <person name="Fischer W.W."/>
        </authorList>
    </citation>
    <scope>NUCLEOTIDE SEQUENCE [LARGE SCALE GENOMIC DNA]</scope>
    <source>
        <strain evidence="19 20">GOMI-1</strain>
    </source>
</reference>
<dbReference type="FunFam" id="1.10.8.50:FF:000003">
    <property type="entry name" value="Formamidopyrimidine-DNA glycosylase"/>
    <property type="match status" value="1"/>
</dbReference>
<evidence type="ECO:0000256" key="13">
    <source>
        <dbReference type="ARBA" id="ARBA00023268"/>
    </source>
</evidence>
<dbReference type="PANTHER" id="PTHR22993:SF9">
    <property type="entry name" value="FORMAMIDOPYRIMIDINE-DNA GLYCOSYLASE"/>
    <property type="match status" value="1"/>
</dbReference>
<dbReference type="InterPro" id="IPR020629">
    <property type="entry name" value="FPG_Glyclase"/>
</dbReference>
<keyword evidence="20" id="KW-1185">Reference proteome</keyword>
<dbReference type="Pfam" id="PF01149">
    <property type="entry name" value="Fapy_DNA_glyco"/>
    <property type="match status" value="1"/>
</dbReference>
<evidence type="ECO:0000256" key="10">
    <source>
        <dbReference type="ARBA" id="ARBA00023125"/>
    </source>
</evidence>
<evidence type="ECO:0000256" key="5">
    <source>
        <dbReference type="ARBA" id="ARBA00022723"/>
    </source>
</evidence>
<dbReference type="OrthoDB" id="9800855at2"/>